<reference evidence="5 6" key="1">
    <citation type="submission" date="2024-10" db="EMBL/GenBank/DDBJ databases">
        <title>Updated reference genomes for cyclostephanoid diatoms.</title>
        <authorList>
            <person name="Roberts W.R."/>
            <person name="Alverson A.J."/>
        </authorList>
    </citation>
    <scope>NUCLEOTIDE SEQUENCE [LARGE SCALE GENOMIC DNA]</scope>
    <source>
        <strain evidence="5 6">AJA232-27</strain>
    </source>
</reference>
<organism evidence="5 6">
    <name type="scientific">Discostella pseudostelligera</name>
    <dbReference type="NCBI Taxonomy" id="259834"/>
    <lineage>
        <taxon>Eukaryota</taxon>
        <taxon>Sar</taxon>
        <taxon>Stramenopiles</taxon>
        <taxon>Ochrophyta</taxon>
        <taxon>Bacillariophyta</taxon>
        <taxon>Coscinodiscophyceae</taxon>
        <taxon>Thalassiosirophycidae</taxon>
        <taxon>Stephanodiscales</taxon>
        <taxon>Stephanodiscaceae</taxon>
        <taxon>Discostella</taxon>
    </lineage>
</organism>
<evidence type="ECO:0000256" key="2">
    <source>
        <dbReference type="SAM" id="MobiDB-lite"/>
    </source>
</evidence>
<dbReference type="InterPro" id="IPR035979">
    <property type="entry name" value="RBD_domain_sf"/>
</dbReference>
<gene>
    <name evidence="5" type="ORF">ACHAWU_004021</name>
</gene>
<dbReference type="PANTHER" id="PTHR48034">
    <property type="entry name" value="TRANSFORMER-2 SEX-DETERMINING PROTEIN-RELATED"/>
    <property type="match status" value="1"/>
</dbReference>
<dbReference type="EMBL" id="JALLBG020000108">
    <property type="protein sequence ID" value="KAL3764209.1"/>
    <property type="molecule type" value="Genomic_DNA"/>
</dbReference>
<feature type="domain" description="RRM" evidence="4">
    <location>
        <begin position="66"/>
        <end position="144"/>
    </location>
</feature>
<sequence>MNLERAFVLIFASIGAVAGFTPNCRSAFSASVASAYAPSVRVASTVLRESTETVEAVESEVPAFETSIYVGNISFGTLESDIRNVFGAHGSVSKVAIPIDRATGRSRGFAFVTMSNAEEHAAAIAALNELELDGRTIYVTESSPKERVASNRTRDSPRRGSPRDRGTKLYVGNLNFGTTAEELQSAFAEYGEVKDVYLPSDYDGNPRGFAFVQMEEENALKAIEGLNGVELGGRALNVKKSIPKGASNAR</sequence>
<dbReference type="InterPro" id="IPR000504">
    <property type="entry name" value="RRM_dom"/>
</dbReference>
<feature type="domain" description="RRM" evidence="4">
    <location>
        <begin position="167"/>
        <end position="243"/>
    </location>
</feature>
<feature type="signal peptide" evidence="3">
    <location>
        <begin position="1"/>
        <end position="19"/>
    </location>
</feature>
<keyword evidence="1" id="KW-0694">RNA-binding</keyword>
<proteinExistence type="predicted"/>
<feature type="compositionally biased region" description="Basic and acidic residues" evidence="2">
    <location>
        <begin position="143"/>
        <end position="167"/>
    </location>
</feature>
<dbReference type="Proteomes" id="UP001530293">
    <property type="component" value="Unassembled WGS sequence"/>
</dbReference>
<evidence type="ECO:0000313" key="5">
    <source>
        <dbReference type="EMBL" id="KAL3764209.1"/>
    </source>
</evidence>
<dbReference type="PROSITE" id="PS50102">
    <property type="entry name" value="RRM"/>
    <property type="match status" value="2"/>
</dbReference>
<dbReference type="AlphaFoldDB" id="A0ABD3MJJ1"/>
<dbReference type="Pfam" id="PF00076">
    <property type="entry name" value="RRM_1"/>
    <property type="match status" value="2"/>
</dbReference>
<dbReference type="SUPFAM" id="SSF54928">
    <property type="entry name" value="RNA-binding domain, RBD"/>
    <property type="match status" value="2"/>
</dbReference>
<evidence type="ECO:0000256" key="1">
    <source>
        <dbReference type="PROSITE-ProRule" id="PRU00176"/>
    </source>
</evidence>
<protein>
    <recommendedName>
        <fullName evidence="4">RRM domain-containing protein</fullName>
    </recommendedName>
</protein>
<dbReference type="SMART" id="SM00360">
    <property type="entry name" value="RRM"/>
    <property type="match status" value="2"/>
</dbReference>
<dbReference type="InterPro" id="IPR012677">
    <property type="entry name" value="Nucleotide-bd_a/b_plait_sf"/>
</dbReference>
<dbReference type="SMART" id="SM00361">
    <property type="entry name" value="RRM_1"/>
    <property type="match status" value="2"/>
</dbReference>
<evidence type="ECO:0000256" key="3">
    <source>
        <dbReference type="SAM" id="SignalP"/>
    </source>
</evidence>
<dbReference type="GO" id="GO:0003723">
    <property type="term" value="F:RNA binding"/>
    <property type="evidence" value="ECO:0007669"/>
    <property type="project" value="UniProtKB-UniRule"/>
</dbReference>
<dbReference type="Gene3D" id="3.30.70.330">
    <property type="match status" value="2"/>
</dbReference>
<feature type="region of interest" description="Disordered" evidence="2">
    <location>
        <begin position="143"/>
        <end position="170"/>
    </location>
</feature>
<comment type="caution">
    <text evidence="5">The sequence shown here is derived from an EMBL/GenBank/DDBJ whole genome shotgun (WGS) entry which is preliminary data.</text>
</comment>
<feature type="chain" id="PRO_5044781089" description="RRM domain-containing protein" evidence="3">
    <location>
        <begin position="20"/>
        <end position="250"/>
    </location>
</feature>
<evidence type="ECO:0000313" key="6">
    <source>
        <dbReference type="Proteomes" id="UP001530293"/>
    </source>
</evidence>
<evidence type="ECO:0000259" key="4">
    <source>
        <dbReference type="PROSITE" id="PS50102"/>
    </source>
</evidence>
<dbReference type="InterPro" id="IPR003954">
    <property type="entry name" value="RRM_euk-type"/>
</dbReference>
<name>A0ABD3MJJ1_9STRA</name>
<accession>A0ABD3MJJ1</accession>
<dbReference type="CDD" id="cd00590">
    <property type="entry name" value="RRM_SF"/>
    <property type="match status" value="1"/>
</dbReference>
<dbReference type="InterPro" id="IPR050441">
    <property type="entry name" value="RBM"/>
</dbReference>
<keyword evidence="3" id="KW-0732">Signal</keyword>
<keyword evidence="6" id="KW-1185">Reference proteome</keyword>